<organism evidence="1 2">
    <name type="scientific">Streptococcus pneumoniae</name>
    <dbReference type="NCBI Taxonomy" id="1313"/>
    <lineage>
        <taxon>Bacteria</taxon>
        <taxon>Bacillati</taxon>
        <taxon>Bacillota</taxon>
        <taxon>Bacilli</taxon>
        <taxon>Lactobacillales</taxon>
        <taxon>Streptococcaceae</taxon>
        <taxon>Streptococcus</taxon>
    </lineage>
</organism>
<gene>
    <name evidence="1" type="ORF">SAMEA104154639_01815</name>
</gene>
<accession>A0A0T8WCB0</accession>
<proteinExistence type="predicted"/>
<dbReference type="RefSeq" id="WP_000333269.1">
    <property type="nucleotide sequence ID" value="NZ_AP026916.1"/>
</dbReference>
<evidence type="ECO:0000313" key="2">
    <source>
        <dbReference type="Proteomes" id="UP000314170"/>
    </source>
</evidence>
<reference evidence="1 2" key="1">
    <citation type="submission" date="2019-04" db="EMBL/GenBank/DDBJ databases">
        <authorList>
            <consortium name="Pathogen Informatics"/>
        </authorList>
    </citation>
    <scope>NUCLEOTIDE SEQUENCE [LARGE SCALE GENOMIC DNA]</scope>
    <source>
        <strain evidence="1 2">GPSC38</strain>
    </source>
</reference>
<dbReference type="Proteomes" id="UP000314170">
    <property type="component" value="Unassembled WGS sequence"/>
</dbReference>
<name>A0A0T8WCB0_STREE</name>
<dbReference type="EMBL" id="CABBZR010000017">
    <property type="protein sequence ID" value="VSJ54185.1"/>
    <property type="molecule type" value="Genomic_DNA"/>
</dbReference>
<protein>
    <submittedName>
        <fullName evidence="1">Uncharacterized protein</fullName>
    </submittedName>
</protein>
<sequence length="48" mass="5473">MCEKIRIRRVSDYPSARGGLEDKNMTNHLLLVQILVHGYLLDFASIEG</sequence>
<dbReference type="AlphaFoldDB" id="A0A0T8WCB0"/>
<evidence type="ECO:0000313" key="1">
    <source>
        <dbReference type="EMBL" id="VSJ54185.1"/>
    </source>
</evidence>